<proteinExistence type="predicted"/>
<organism evidence="2">
    <name type="scientific">Siphoviridae sp. ctJ0s2</name>
    <dbReference type="NCBI Taxonomy" id="2827834"/>
    <lineage>
        <taxon>Viruses</taxon>
        <taxon>Duplodnaviria</taxon>
        <taxon>Heunggongvirae</taxon>
        <taxon>Uroviricota</taxon>
        <taxon>Caudoviricetes</taxon>
    </lineage>
</organism>
<evidence type="ECO:0000313" key="2">
    <source>
        <dbReference type="EMBL" id="DAF61522.1"/>
    </source>
</evidence>
<dbReference type="PANTHER" id="PTHR22916:SF3">
    <property type="entry name" value="UDP-GLCNAC:BETAGAL BETA-1,3-N-ACETYLGLUCOSAMINYLTRANSFERASE-LIKE PROTEIN 1"/>
    <property type="match status" value="1"/>
</dbReference>
<dbReference type="Gene3D" id="3.90.550.10">
    <property type="entry name" value="Spore Coat Polysaccharide Biosynthesis Protein SpsA, Chain A"/>
    <property type="match status" value="1"/>
</dbReference>
<dbReference type="InterPro" id="IPR029044">
    <property type="entry name" value="Nucleotide-diphossugar_trans"/>
</dbReference>
<feature type="domain" description="Glycosyltransferase 2-like" evidence="1">
    <location>
        <begin position="8"/>
        <end position="173"/>
    </location>
</feature>
<dbReference type="CDD" id="cd00761">
    <property type="entry name" value="Glyco_tranf_GTA_type"/>
    <property type="match status" value="1"/>
</dbReference>
<protein>
    <submittedName>
        <fullName evidence="2">Glycosyltransferase</fullName>
    </submittedName>
</protein>
<dbReference type="EMBL" id="BK032813">
    <property type="protein sequence ID" value="DAF61522.1"/>
    <property type="molecule type" value="Genomic_DNA"/>
</dbReference>
<dbReference type="GO" id="GO:0016758">
    <property type="term" value="F:hexosyltransferase activity"/>
    <property type="evidence" value="ECO:0007669"/>
    <property type="project" value="UniProtKB-ARBA"/>
</dbReference>
<dbReference type="PANTHER" id="PTHR22916">
    <property type="entry name" value="GLYCOSYLTRANSFERASE"/>
    <property type="match status" value="1"/>
</dbReference>
<dbReference type="InterPro" id="IPR001173">
    <property type="entry name" value="Glyco_trans_2-like"/>
</dbReference>
<accession>A0A8S5TFI1</accession>
<name>A0A8S5TFI1_9CAUD</name>
<evidence type="ECO:0000259" key="1">
    <source>
        <dbReference type="Pfam" id="PF00535"/>
    </source>
</evidence>
<dbReference type="SUPFAM" id="SSF53448">
    <property type="entry name" value="Nucleotide-diphospho-sugar transferases"/>
    <property type="match status" value="1"/>
</dbReference>
<dbReference type="Pfam" id="PF00535">
    <property type="entry name" value="Glycos_transf_2"/>
    <property type="match status" value="1"/>
</dbReference>
<sequence length="315" mass="36281">MQTQPLISFVMPAYKAEWLAQAVDSILAQTYPAIELIVVNDCSPHDLDSVMAQYTDPRVRYYRNEQNIGGKHLTRQWEHCLGFVRGEYLVMAADDDLYAPTFAEECMKLAMQHPSVDLIRTRVEEIDEVGALVGLESFYTKGLISQLEYIYAYRSGEVFICMGNFAFKTSVLREKGFVDFPRALGSDIATTIEMAANGVACVDQPLFAFRHSTIHLSGSMAQLEPKMGAITLFYEWMERYPIPVPQNKYEVYYANKLTSLDWHEKCIYDYYNQVIRYVPMLKLSHFLSLARLASSKEKTKMILRWCKDRVLPLKH</sequence>
<reference evidence="2" key="1">
    <citation type="journal article" date="2021" name="Proc. Natl. Acad. Sci. U.S.A.">
        <title>A Catalog of Tens of Thousands of Viruses from Human Metagenomes Reveals Hidden Associations with Chronic Diseases.</title>
        <authorList>
            <person name="Tisza M.J."/>
            <person name="Buck C.B."/>
        </authorList>
    </citation>
    <scope>NUCLEOTIDE SEQUENCE</scope>
    <source>
        <strain evidence="2">CtJ0s2</strain>
    </source>
</reference>